<sequence>MPVGRRGRAAPPGRLPLLVAPSGGRQGRPSFSAARRQGRLRLLLAESSGGSSSTRLLAALYFMKIAMIIATVQDADRAIQQKNGFPVPGRKIRVKLEMNQCSTEGMFAKEGEYAMQVKDSDLKDEANETSPAGKHKGKSHKTDPEQPHLLSKDAMVSKEAPIGDPEKVKKKSKKQRQRAKGVHDGSCKIAATAGKKATTDKEHVAEVPYKELLNPSK</sequence>
<dbReference type="OrthoDB" id="439808at2759"/>
<protein>
    <submittedName>
        <fullName evidence="2">Uncharacterized protein</fullName>
    </submittedName>
</protein>
<feature type="region of interest" description="Disordered" evidence="1">
    <location>
        <begin position="1"/>
        <end position="33"/>
    </location>
</feature>
<evidence type="ECO:0000256" key="1">
    <source>
        <dbReference type="SAM" id="MobiDB-lite"/>
    </source>
</evidence>
<name>A0A811RAV2_9POAL</name>
<dbReference type="AlphaFoldDB" id="A0A811RAV2"/>
<gene>
    <name evidence="2" type="ORF">NCGR_LOCUS50441</name>
</gene>
<feature type="compositionally biased region" description="Low complexity" evidence="1">
    <location>
        <begin position="9"/>
        <end position="21"/>
    </location>
</feature>
<evidence type="ECO:0000313" key="2">
    <source>
        <dbReference type="EMBL" id="CAD6267136.1"/>
    </source>
</evidence>
<evidence type="ECO:0000313" key="3">
    <source>
        <dbReference type="Proteomes" id="UP000604825"/>
    </source>
</evidence>
<feature type="region of interest" description="Disordered" evidence="1">
    <location>
        <begin position="121"/>
        <end position="203"/>
    </location>
</feature>
<dbReference type="EMBL" id="CAJGYO010000014">
    <property type="protein sequence ID" value="CAD6267136.1"/>
    <property type="molecule type" value="Genomic_DNA"/>
</dbReference>
<dbReference type="CDD" id="cd00590">
    <property type="entry name" value="RRM_SF"/>
    <property type="match status" value="1"/>
</dbReference>
<dbReference type="Proteomes" id="UP000604825">
    <property type="component" value="Unassembled WGS sequence"/>
</dbReference>
<organism evidence="2 3">
    <name type="scientific">Miscanthus lutarioriparius</name>
    <dbReference type="NCBI Taxonomy" id="422564"/>
    <lineage>
        <taxon>Eukaryota</taxon>
        <taxon>Viridiplantae</taxon>
        <taxon>Streptophyta</taxon>
        <taxon>Embryophyta</taxon>
        <taxon>Tracheophyta</taxon>
        <taxon>Spermatophyta</taxon>
        <taxon>Magnoliopsida</taxon>
        <taxon>Liliopsida</taxon>
        <taxon>Poales</taxon>
        <taxon>Poaceae</taxon>
        <taxon>PACMAD clade</taxon>
        <taxon>Panicoideae</taxon>
        <taxon>Andropogonodae</taxon>
        <taxon>Andropogoneae</taxon>
        <taxon>Saccharinae</taxon>
        <taxon>Miscanthus</taxon>
    </lineage>
</organism>
<proteinExistence type="predicted"/>
<reference evidence="2" key="1">
    <citation type="submission" date="2020-10" db="EMBL/GenBank/DDBJ databases">
        <authorList>
            <person name="Han B."/>
            <person name="Lu T."/>
            <person name="Zhao Q."/>
            <person name="Huang X."/>
            <person name="Zhao Y."/>
        </authorList>
    </citation>
    <scope>NUCLEOTIDE SEQUENCE</scope>
</reference>
<comment type="caution">
    <text evidence="2">The sequence shown here is derived from an EMBL/GenBank/DDBJ whole genome shotgun (WGS) entry which is preliminary data.</text>
</comment>
<feature type="compositionally biased region" description="Basic residues" evidence="1">
    <location>
        <begin position="168"/>
        <end position="180"/>
    </location>
</feature>
<accession>A0A811RAV2</accession>
<keyword evidence="3" id="KW-1185">Reference proteome</keyword>